<comment type="caution">
    <text evidence="16">The sequence shown here is derived from an EMBL/GenBank/DDBJ whole genome shotgun (WGS) entry which is preliminary data.</text>
</comment>
<feature type="transmembrane region" description="Helical" evidence="14">
    <location>
        <begin position="390"/>
        <end position="406"/>
    </location>
</feature>
<feature type="domain" description="DDB1- and CUL4-associated factor 12 beta-propeller" evidence="15">
    <location>
        <begin position="568"/>
        <end position="715"/>
    </location>
</feature>
<dbReference type="InParanoid" id="A0A2P6NIR8"/>
<comment type="pathway">
    <text evidence="2">Protein modification; protein glycosylation.</text>
</comment>
<keyword evidence="10 14" id="KW-0472">Membrane</keyword>
<feature type="repeat" description="WD" evidence="12">
    <location>
        <begin position="673"/>
        <end position="713"/>
    </location>
</feature>
<dbReference type="EC" id="2.4.1.267" evidence="4"/>
<comment type="subcellular location">
    <subcellularLocation>
        <location evidence="1">Endoplasmic reticulum membrane</location>
        <topology evidence="1">Multi-pass membrane protein</topology>
    </subcellularLocation>
</comment>
<dbReference type="InterPro" id="IPR001680">
    <property type="entry name" value="WD40_rpt"/>
</dbReference>
<evidence type="ECO:0000256" key="9">
    <source>
        <dbReference type="ARBA" id="ARBA00022989"/>
    </source>
</evidence>
<evidence type="ECO:0000313" key="17">
    <source>
        <dbReference type="Proteomes" id="UP000241769"/>
    </source>
</evidence>
<evidence type="ECO:0000256" key="4">
    <source>
        <dbReference type="ARBA" id="ARBA00011937"/>
    </source>
</evidence>
<feature type="transmembrane region" description="Helical" evidence="14">
    <location>
        <begin position="6"/>
        <end position="23"/>
    </location>
</feature>
<dbReference type="AlphaFoldDB" id="A0A2P6NIR8"/>
<evidence type="ECO:0000256" key="14">
    <source>
        <dbReference type="SAM" id="Phobius"/>
    </source>
</evidence>
<evidence type="ECO:0000259" key="15">
    <source>
        <dbReference type="Pfam" id="PF23760"/>
    </source>
</evidence>
<sequence length="918" mass="103565">MAGGTGTWLLLILSASMLIRYAISLWPYSGAGKPPMFGDYEAQRHWMEITNSIPLSEWYHNTTRNDLHYWGLDYPPLTAYHSWLCGHVEPESMALYSSRGYETSSSKLYMRLSISYIFPLVILFLRDTNAKTSTTNTFEHNVRRFSPLFVALMQPALMLIDHGHFQYNSVSLGLSLWSLVFLQSGRHFLASIMFSLSLNFKQMSLYFALPFFFHMLGEALHLKSWRGSFSRIFFLGAGVILTFGTLWVPFYAANGLEGLGQLIHRLFPVARGLFEDKVANFWCTIDLVVKLKRIVDPNRLFPITVAFTLLGLLPSGVDLLKRPSYVRLVFSLFVSSMSFYLFSFQVHEKTILFPLLPMTLLAGKCFEEFCWMTLVSMFSMYPLLIRDGQSIPYFSLFVFFLSIAFAGRQQNASKFKRIAQFLSLLGMMSIHIIFASMKPPAKLPDLFVLLFTSFSFLHFAAFFLWANYVQFTMKESSDIAKLRRKIWVTVLQPAKKSGPGSSHAASLQSGGVAAESRKDDQPTIGFPLSITYAFITFQMNLLKGYLPLHDLTWYQGRLAQLRGHALLQVLRERKSVPSTVGHFDKIFASIWLSEDHVLFSTKDGKLIYWDTYGGRSGHITVPPRTKSNPGVVNSFGSHFLAQNEECTFLLSTGEDSTELAVYSLPSLDCVNILRGHQDWVFGAAFIDQHHFVSGSRDCTVKMWNVTADATESSQCIATRLNHTKKVRAICFDRVSCTFSSLSADRTIKIWDPSRMDVISEVLLTRAPDLVCIDVKPDAGLLAVGSLEHFTFIDIRSRHLVSVPSKDESLGVRSLVFVDNVLSIGGGKGYLSFYDIRAGRFMPVDDEGKEYFTSGRGWLDKNEAYLSYFHDTTVHNAIYTHSYNPSKTKIFVGGGPLMAEQKKRPPGGSNPRPPGVNIS</sequence>
<gene>
    <name evidence="16" type="ORF">PROFUN_08952</name>
</gene>
<dbReference type="PROSITE" id="PS50294">
    <property type="entry name" value="WD_REPEATS_REGION"/>
    <property type="match status" value="1"/>
</dbReference>
<comment type="similarity">
    <text evidence="3">Belongs to the ALG6/ALG8 glucosyltransferase family.</text>
</comment>
<evidence type="ECO:0000256" key="11">
    <source>
        <dbReference type="ARBA" id="ARBA00032921"/>
    </source>
</evidence>
<dbReference type="InterPro" id="IPR004856">
    <property type="entry name" value="Glyco_trans_ALG6/ALG8"/>
</dbReference>
<dbReference type="STRING" id="1890364.A0A2P6NIR8"/>
<evidence type="ECO:0000256" key="6">
    <source>
        <dbReference type="ARBA" id="ARBA00022679"/>
    </source>
</evidence>
<dbReference type="SUPFAM" id="SSF50978">
    <property type="entry name" value="WD40 repeat-like"/>
    <property type="match status" value="1"/>
</dbReference>
<dbReference type="EMBL" id="MDYQ01000075">
    <property type="protein sequence ID" value="PRP83837.1"/>
    <property type="molecule type" value="Genomic_DNA"/>
</dbReference>
<feature type="transmembrane region" description="Helical" evidence="14">
    <location>
        <begin position="108"/>
        <end position="125"/>
    </location>
</feature>
<evidence type="ECO:0000256" key="10">
    <source>
        <dbReference type="ARBA" id="ARBA00023136"/>
    </source>
</evidence>
<proteinExistence type="inferred from homology"/>
<keyword evidence="9 14" id="KW-1133">Transmembrane helix</keyword>
<dbReference type="OrthoDB" id="4983at2759"/>
<dbReference type="Pfam" id="PF23760">
    <property type="entry name" value="Beta-prop_DCAF12"/>
    <property type="match status" value="2"/>
</dbReference>
<keyword evidence="12" id="KW-0853">WD repeat</keyword>
<dbReference type="InterPro" id="IPR056151">
    <property type="entry name" value="Beta-prop_DCAF12"/>
</dbReference>
<dbReference type="GO" id="GO:0042281">
    <property type="term" value="F:dolichyl pyrophosphate Man9GlcNAc2 alpha-1,3-glucosyltransferase activity"/>
    <property type="evidence" value="ECO:0007669"/>
    <property type="project" value="UniProtKB-EC"/>
</dbReference>
<keyword evidence="8" id="KW-0256">Endoplasmic reticulum</keyword>
<name>A0A2P6NIR8_9EUKA</name>
<dbReference type="InterPro" id="IPR015943">
    <property type="entry name" value="WD40/YVTN_repeat-like_dom_sf"/>
</dbReference>
<dbReference type="GO" id="GO:0005789">
    <property type="term" value="C:endoplasmic reticulum membrane"/>
    <property type="evidence" value="ECO:0007669"/>
    <property type="project" value="UniProtKB-SubCell"/>
</dbReference>
<keyword evidence="7 14" id="KW-0812">Transmembrane</keyword>
<dbReference type="PANTHER" id="PTHR12413">
    <property type="entry name" value="DOLICHYL GLYCOSYLTRANSFERASE"/>
    <property type="match status" value="1"/>
</dbReference>
<feature type="region of interest" description="Disordered" evidence="13">
    <location>
        <begin position="896"/>
        <end position="918"/>
    </location>
</feature>
<evidence type="ECO:0000256" key="2">
    <source>
        <dbReference type="ARBA" id="ARBA00004922"/>
    </source>
</evidence>
<evidence type="ECO:0000256" key="13">
    <source>
        <dbReference type="SAM" id="MobiDB-lite"/>
    </source>
</evidence>
<keyword evidence="17" id="KW-1185">Reference proteome</keyword>
<dbReference type="Gene3D" id="2.130.10.10">
    <property type="entry name" value="YVTN repeat-like/Quinoprotein amine dehydrogenase"/>
    <property type="match status" value="1"/>
</dbReference>
<feature type="transmembrane region" description="Helical" evidence="14">
    <location>
        <begin position="325"/>
        <end position="344"/>
    </location>
</feature>
<feature type="domain" description="DDB1- and CUL4-associated factor 12 beta-propeller" evidence="15">
    <location>
        <begin position="721"/>
        <end position="899"/>
    </location>
</feature>
<dbReference type="UniPathway" id="UPA00378"/>
<feature type="transmembrane region" description="Helical" evidence="14">
    <location>
        <begin position="203"/>
        <end position="220"/>
    </location>
</feature>
<dbReference type="PANTHER" id="PTHR12413:SF1">
    <property type="entry name" value="DOLICHYL PYROPHOSPHATE MAN9GLCNAC2 ALPHA-1,3-GLUCOSYLTRANSFERASE"/>
    <property type="match status" value="1"/>
</dbReference>
<evidence type="ECO:0000256" key="12">
    <source>
        <dbReference type="PROSITE-ProRule" id="PRU00221"/>
    </source>
</evidence>
<evidence type="ECO:0000256" key="1">
    <source>
        <dbReference type="ARBA" id="ARBA00004477"/>
    </source>
</evidence>
<protein>
    <recommendedName>
        <fullName evidence="4">dolichyl-P-Glc:Man9GlcNAc2-PP-dolichol alpha-1,3-glucosyltransferase</fullName>
        <ecNumber evidence="4">2.4.1.267</ecNumber>
    </recommendedName>
    <alternativeName>
        <fullName evidence="11">Dol-P-Glc:Man(9)GlcNAc(2)-PP-Dol alpha-1,3-glucosyltransferase</fullName>
    </alternativeName>
</protein>
<feature type="transmembrane region" description="Helical" evidence="14">
    <location>
        <begin position="145"/>
        <end position="162"/>
    </location>
</feature>
<evidence type="ECO:0000256" key="3">
    <source>
        <dbReference type="ARBA" id="ARBA00008715"/>
    </source>
</evidence>
<feature type="transmembrane region" description="Helical" evidence="14">
    <location>
        <begin position="446"/>
        <end position="466"/>
    </location>
</feature>
<evidence type="ECO:0000313" key="16">
    <source>
        <dbReference type="EMBL" id="PRP83837.1"/>
    </source>
</evidence>
<feature type="transmembrane region" description="Helical" evidence="14">
    <location>
        <begin position="418"/>
        <end position="434"/>
    </location>
</feature>
<evidence type="ECO:0000256" key="5">
    <source>
        <dbReference type="ARBA" id="ARBA00022676"/>
    </source>
</evidence>
<feature type="transmembrane region" description="Helical" evidence="14">
    <location>
        <begin position="232"/>
        <end position="252"/>
    </location>
</feature>
<feature type="repeat" description="WD" evidence="12">
    <location>
        <begin position="719"/>
        <end position="760"/>
    </location>
</feature>
<dbReference type="SMART" id="SM00320">
    <property type="entry name" value="WD40"/>
    <property type="match status" value="3"/>
</dbReference>
<organism evidence="16 17">
    <name type="scientific">Planoprotostelium fungivorum</name>
    <dbReference type="NCBI Taxonomy" id="1890364"/>
    <lineage>
        <taxon>Eukaryota</taxon>
        <taxon>Amoebozoa</taxon>
        <taxon>Evosea</taxon>
        <taxon>Variosea</taxon>
        <taxon>Cavosteliida</taxon>
        <taxon>Cavosteliaceae</taxon>
        <taxon>Planoprotostelium</taxon>
    </lineage>
</organism>
<dbReference type="Pfam" id="PF03155">
    <property type="entry name" value="Alg6_Alg8"/>
    <property type="match status" value="1"/>
</dbReference>
<evidence type="ECO:0000256" key="7">
    <source>
        <dbReference type="ARBA" id="ARBA00022692"/>
    </source>
</evidence>
<dbReference type="Proteomes" id="UP000241769">
    <property type="component" value="Unassembled WGS sequence"/>
</dbReference>
<dbReference type="InterPro" id="IPR036322">
    <property type="entry name" value="WD40_repeat_dom_sf"/>
</dbReference>
<keyword evidence="6" id="KW-0808">Transferase</keyword>
<keyword evidence="5" id="KW-0328">Glycosyltransferase</keyword>
<accession>A0A2P6NIR8</accession>
<evidence type="ECO:0000256" key="8">
    <source>
        <dbReference type="ARBA" id="ARBA00022824"/>
    </source>
</evidence>
<reference evidence="16 17" key="1">
    <citation type="journal article" date="2018" name="Genome Biol. Evol.">
        <title>Multiple Roots of Fruiting Body Formation in Amoebozoa.</title>
        <authorList>
            <person name="Hillmann F."/>
            <person name="Forbes G."/>
            <person name="Novohradska S."/>
            <person name="Ferling I."/>
            <person name="Riege K."/>
            <person name="Groth M."/>
            <person name="Westermann M."/>
            <person name="Marz M."/>
            <person name="Spaller T."/>
            <person name="Winckler T."/>
            <person name="Schaap P."/>
            <person name="Glockner G."/>
        </authorList>
    </citation>
    <scope>NUCLEOTIDE SEQUENCE [LARGE SCALE GENOMIC DNA]</scope>
    <source>
        <strain evidence="16 17">Jena</strain>
    </source>
</reference>
<dbReference type="PROSITE" id="PS50082">
    <property type="entry name" value="WD_REPEATS_2"/>
    <property type="match status" value="2"/>
</dbReference>